<dbReference type="InterPro" id="IPR001732">
    <property type="entry name" value="UDP-Glc/GDP-Man_DH_N"/>
</dbReference>
<keyword evidence="6" id="KW-1185">Reference proteome</keyword>
<dbReference type="PANTHER" id="PTHR43491">
    <property type="entry name" value="UDP-N-ACETYL-D-MANNOSAMINE DEHYDROGENASE"/>
    <property type="match status" value="1"/>
</dbReference>
<evidence type="ECO:0000256" key="2">
    <source>
        <dbReference type="ARBA" id="ARBA00023027"/>
    </source>
</evidence>
<dbReference type="EMBL" id="BSNJ01000008">
    <property type="protein sequence ID" value="GLQ21982.1"/>
    <property type="molecule type" value="Genomic_DNA"/>
</dbReference>
<sequence>MPYWPRDGRSLGFPDGHILHDIHTRSRARRQYRGITIMKQEFLAKAETGDLVIGIVGLGYVGLPLAEAYVAQNTRVIGYDISEKRAAQLNAGESGMKHIADSRVQEMLDKALFKATADPADLKEADAILIAVPTPLDIHHQPDLSYVVSTCETLAKVLRKGQLVVLESTTYPGTTEEVMKPILETSGLKGGEDFALAYSPEREDPGNKNFETATIPKVVGADSEDGRAMAKATYDIIVDTVMVSNARTAEATKLVENIYRWINIAAVNEMKVIFEAMDIDIWEVIDAAKTKPFGFQAFYPGPGVGGHCIRIDPYYLSYKAREHGLSTHFIELAGDINTNMPRRIVRRLLEEMSLKQKKALAGSKILLVGLAYKADIDDMRESPSLELIDILKEHGAHVSYYDPMIPEIPTTREHPEFAGMTSVDDFSGFDAAVIATAHTGVDYTALCKAIPLVVDTRNATSDIIADFPDTIVKA</sequence>
<dbReference type="SMART" id="SM00984">
    <property type="entry name" value="UDPG_MGDP_dh_C"/>
    <property type="match status" value="1"/>
</dbReference>
<reference evidence="5" key="2">
    <citation type="submission" date="2023-01" db="EMBL/GenBank/DDBJ databases">
        <title>Draft genome sequence of Algimonas porphyrae strain NBRC 108216.</title>
        <authorList>
            <person name="Sun Q."/>
            <person name="Mori K."/>
        </authorList>
    </citation>
    <scope>NUCLEOTIDE SEQUENCE</scope>
    <source>
        <strain evidence="5">NBRC 108216</strain>
    </source>
</reference>
<dbReference type="SUPFAM" id="SSF48179">
    <property type="entry name" value="6-phosphogluconate dehydrogenase C-terminal domain-like"/>
    <property type="match status" value="1"/>
</dbReference>
<dbReference type="InterPro" id="IPR014026">
    <property type="entry name" value="UDP-Glc/GDP-Man_DH_dimer"/>
</dbReference>
<comment type="similarity">
    <text evidence="3">Belongs to the UDP-glucose/GDP-mannose dehydrogenase family.</text>
</comment>
<dbReference type="InterPro" id="IPR028359">
    <property type="entry name" value="UDP_ManNAc/GlcNAc_DH"/>
</dbReference>
<dbReference type="SUPFAM" id="SSF51735">
    <property type="entry name" value="NAD(P)-binding Rossmann-fold domains"/>
    <property type="match status" value="1"/>
</dbReference>
<dbReference type="InterPro" id="IPR008927">
    <property type="entry name" value="6-PGluconate_DH-like_C_sf"/>
</dbReference>
<evidence type="ECO:0000313" key="5">
    <source>
        <dbReference type="EMBL" id="GLQ21982.1"/>
    </source>
</evidence>
<dbReference type="NCBIfam" id="TIGR03026">
    <property type="entry name" value="NDP-sugDHase"/>
    <property type="match status" value="1"/>
</dbReference>
<protein>
    <submittedName>
        <fullName evidence="5">UDP-N-acetyl-D-glucosamine dehydrogenase</fullName>
    </submittedName>
</protein>
<feature type="domain" description="UDP-glucose/GDP-mannose dehydrogenase C-terminal" evidence="4">
    <location>
        <begin position="366"/>
        <end position="462"/>
    </location>
</feature>
<keyword evidence="1" id="KW-0560">Oxidoreductase</keyword>
<evidence type="ECO:0000256" key="1">
    <source>
        <dbReference type="ARBA" id="ARBA00023002"/>
    </source>
</evidence>
<dbReference type="Pfam" id="PF00984">
    <property type="entry name" value="UDPG_MGDP_dh"/>
    <property type="match status" value="1"/>
</dbReference>
<evidence type="ECO:0000256" key="3">
    <source>
        <dbReference type="PIRNR" id="PIRNR000124"/>
    </source>
</evidence>
<name>A0ABQ5V6T8_9PROT</name>
<gene>
    <name evidence="5" type="ORF">GCM10007854_29370</name>
</gene>
<dbReference type="InterPro" id="IPR017476">
    <property type="entry name" value="UDP-Glc/GDP-Man"/>
</dbReference>
<dbReference type="PANTHER" id="PTHR43491:SF1">
    <property type="entry name" value="UDP-N-ACETYL-D-MANNOSAMINE DEHYDROGENASE"/>
    <property type="match status" value="1"/>
</dbReference>
<dbReference type="Gene3D" id="3.40.50.720">
    <property type="entry name" value="NAD(P)-binding Rossmann-like Domain"/>
    <property type="match status" value="2"/>
</dbReference>
<dbReference type="Proteomes" id="UP001161390">
    <property type="component" value="Unassembled WGS sequence"/>
</dbReference>
<evidence type="ECO:0000313" key="6">
    <source>
        <dbReference type="Proteomes" id="UP001161390"/>
    </source>
</evidence>
<reference evidence="5" key="1">
    <citation type="journal article" date="2014" name="Int. J. Syst. Evol. Microbiol.">
        <title>Complete genome of a new Firmicutes species belonging to the dominant human colonic microbiota ('Ruminococcus bicirculans') reveals two chromosomes and a selective capacity to utilize plant glucans.</title>
        <authorList>
            <consortium name="NISC Comparative Sequencing Program"/>
            <person name="Wegmann U."/>
            <person name="Louis P."/>
            <person name="Goesmann A."/>
            <person name="Henrissat B."/>
            <person name="Duncan S.H."/>
            <person name="Flint H.J."/>
        </authorList>
    </citation>
    <scope>NUCLEOTIDE SEQUENCE</scope>
    <source>
        <strain evidence="5">NBRC 108216</strain>
    </source>
</reference>
<evidence type="ECO:0000259" key="4">
    <source>
        <dbReference type="SMART" id="SM00984"/>
    </source>
</evidence>
<dbReference type="Pfam" id="PF03720">
    <property type="entry name" value="UDPG_MGDP_dh_C"/>
    <property type="match status" value="1"/>
</dbReference>
<dbReference type="InterPro" id="IPR036220">
    <property type="entry name" value="UDP-Glc/GDP-Man_DH_C_sf"/>
</dbReference>
<accession>A0ABQ5V6T8</accession>
<dbReference type="SUPFAM" id="SSF52413">
    <property type="entry name" value="UDP-glucose/GDP-mannose dehydrogenase C-terminal domain"/>
    <property type="match status" value="1"/>
</dbReference>
<keyword evidence="2" id="KW-0520">NAD</keyword>
<dbReference type="Pfam" id="PF03721">
    <property type="entry name" value="UDPG_MGDP_dh_N"/>
    <property type="match status" value="1"/>
</dbReference>
<dbReference type="PIRSF" id="PIRSF500136">
    <property type="entry name" value="UDP_ManNAc_DH"/>
    <property type="match status" value="1"/>
</dbReference>
<dbReference type="RefSeq" id="WP_284374121.1">
    <property type="nucleotide sequence ID" value="NZ_BSNJ01000008.1"/>
</dbReference>
<organism evidence="5 6">
    <name type="scientific">Algimonas porphyrae</name>
    <dbReference type="NCBI Taxonomy" id="1128113"/>
    <lineage>
        <taxon>Bacteria</taxon>
        <taxon>Pseudomonadati</taxon>
        <taxon>Pseudomonadota</taxon>
        <taxon>Alphaproteobacteria</taxon>
        <taxon>Maricaulales</taxon>
        <taxon>Robiginitomaculaceae</taxon>
        <taxon>Algimonas</taxon>
    </lineage>
</organism>
<proteinExistence type="inferred from homology"/>
<dbReference type="InterPro" id="IPR014027">
    <property type="entry name" value="UDP-Glc/GDP-Man_DH_C"/>
</dbReference>
<dbReference type="PIRSF" id="PIRSF000124">
    <property type="entry name" value="UDPglc_GDPman_dh"/>
    <property type="match status" value="1"/>
</dbReference>
<comment type="caution">
    <text evidence="5">The sequence shown here is derived from an EMBL/GenBank/DDBJ whole genome shotgun (WGS) entry which is preliminary data.</text>
</comment>
<dbReference type="InterPro" id="IPR036291">
    <property type="entry name" value="NAD(P)-bd_dom_sf"/>
</dbReference>